<gene>
    <name evidence="3" type="ORF">ARMOST_22308</name>
</gene>
<dbReference type="AlphaFoldDB" id="A0A284SCJ3"/>
<sequence>MEFGICRWALGPFGPASRIGYVKDEATMKKVKAAADDSVKGDIQEQDCQEFKDARKFVSGQYTKDTAKVKTLGTDPGIIFVPAPNSVPQDQPLNSAPILALTPDPSPAPVSPPAADPDAVANINRRLDALIGTIKDMTKDNNTLKDKVATLKDKVAASEKLSGEQDAEITVLKDKVAALENLSEEQDAAYEDIHGWLVTNDIKYMDRLRLRHILDLGQARLACFANLPIDPAQSQSAGALSRVWRAHLAGCADNNDRLQTARQLLIACLDVETTMENSGPSILGELVTWPTPERKNSQAWNSHFITMPVSPRKTRSATGALCNRTTPAPAARPAKKGHVVSTSNVKTNIPPVQRLHILLTDALPTAKTLEVTPDNRAALQNVREIAVSLLDILPGERAVRDLKYDLHYVSLTSLSRELATVEEYDPDDQHDEQVPLMERIMEEVVEWLPDIWLAMDEENADMDLIRRCLKICSSAANHLGEEFDCTDRLVIINSAKKTVYNQSHYVVDYVAWMWREFLVFSAIRGSPVLASEIIKDDELYEQVFSLFRQDPSGMFSASQAPPLRLTDDDADAENEHGYAFWDEHWTREMKNVASRLYAERHNHRIAEFIEHPSFRQYTSLVSKYPDIKPSILSLMRERVFSDKPFILYSDAAEIFAAASQMEDIVRLLDRLTEKDSIRHTQAILIIVRYLSKISDKKHRARALQVVENGLKMSKRDALDAVNGLFPGLADAQLWLRRLRDAGDFPFDDDILHDKYHERDRNLRNFAERAVIGGPLTDPNWVPPVKKPETQREVDSEDEDMSERDLAQSIQDWAQVLSEWPDERAAANVWSRIKFDGSELMFSAVEGAEEALLDCLKHADLVQEEKWRQANPLPPPPPPPRPQHRPRFATFTAP</sequence>
<evidence type="ECO:0000256" key="2">
    <source>
        <dbReference type="SAM" id="MobiDB-lite"/>
    </source>
</evidence>
<organism evidence="3 4">
    <name type="scientific">Armillaria ostoyae</name>
    <name type="common">Armillaria root rot fungus</name>
    <dbReference type="NCBI Taxonomy" id="47428"/>
    <lineage>
        <taxon>Eukaryota</taxon>
        <taxon>Fungi</taxon>
        <taxon>Dikarya</taxon>
        <taxon>Basidiomycota</taxon>
        <taxon>Agaricomycotina</taxon>
        <taxon>Agaricomycetes</taxon>
        <taxon>Agaricomycetidae</taxon>
        <taxon>Agaricales</taxon>
        <taxon>Marasmiineae</taxon>
        <taxon>Physalacriaceae</taxon>
        <taxon>Armillaria</taxon>
    </lineage>
</organism>
<feature type="compositionally biased region" description="Pro residues" evidence="2">
    <location>
        <begin position="871"/>
        <end position="880"/>
    </location>
</feature>
<name>A0A284SCJ3_ARMOS</name>
<dbReference type="EMBL" id="FUEG01000067">
    <property type="protein sequence ID" value="SJL18709.1"/>
    <property type="molecule type" value="Genomic_DNA"/>
</dbReference>
<protein>
    <submittedName>
        <fullName evidence="3">Uncharacterized protein</fullName>
    </submittedName>
</protein>
<evidence type="ECO:0000256" key="1">
    <source>
        <dbReference type="SAM" id="Coils"/>
    </source>
</evidence>
<dbReference type="OrthoDB" id="3051453at2759"/>
<evidence type="ECO:0000313" key="3">
    <source>
        <dbReference type="EMBL" id="SJL18709.1"/>
    </source>
</evidence>
<feature type="region of interest" description="Disordered" evidence="2">
    <location>
        <begin position="865"/>
        <end position="893"/>
    </location>
</feature>
<keyword evidence="1" id="KW-0175">Coiled coil</keyword>
<feature type="region of interest" description="Disordered" evidence="2">
    <location>
        <begin position="776"/>
        <end position="799"/>
    </location>
</feature>
<keyword evidence="4" id="KW-1185">Reference proteome</keyword>
<dbReference type="Proteomes" id="UP000219338">
    <property type="component" value="Unassembled WGS sequence"/>
</dbReference>
<proteinExistence type="predicted"/>
<accession>A0A284SCJ3</accession>
<feature type="coiled-coil region" evidence="1">
    <location>
        <begin position="127"/>
        <end position="161"/>
    </location>
</feature>
<evidence type="ECO:0000313" key="4">
    <source>
        <dbReference type="Proteomes" id="UP000219338"/>
    </source>
</evidence>
<reference evidence="4" key="1">
    <citation type="journal article" date="2017" name="Nat. Ecol. Evol.">
        <title>Genome expansion and lineage-specific genetic innovations in the forest pathogenic fungi Armillaria.</title>
        <authorList>
            <person name="Sipos G."/>
            <person name="Prasanna A.N."/>
            <person name="Walter M.C."/>
            <person name="O'Connor E."/>
            <person name="Balint B."/>
            <person name="Krizsan K."/>
            <person name="Kiss B."/>
            <person name="Hess J."/>
            <person name="Varga T."/>
            <person name="Slot J."/>
            <person name="Riley R."/>
            <person name="Boka B."/>
            <person name="Rigling D."/>
            <person name="Barry K."/>
            <person name="Lee J."/>
            <person name="Mihaltcheva S."/>
            <person name="LaButti K."/>
            <person name="Lipzen A."/>
            <person name="Waldron R."/>
            <person name="Moloney N.M."/>
            <person name="Sperisen C."/>
            <person name="Kredics L."/>
            <person name="Vagvoelgyi C."/>
            <person name="Patrignani A."/>
            <person name="Fitzpatrick D."/>
            <person name="Nagy I."/>
            <person name="Doyle S."/>
            <person name="Anderson J.B."/>
            <person name="Grigoriev I.V."/>
            <person name="Gueldener U."/>
            <person name="Muensterkoetter M."/>
            <person name="Nagy L.G."/>
        </authorList>
    </citation>
    <scope>NUCLEOTIDE SEQUENCE [LARGE SCALE GENOMIC DNA]</scope>
    <source>
        <strain evidence="4">C18/9</strain>
    </source>
</reference>